<feature type="region of interest" description="Disordered" evidence="1">
    <location>
        <begin position="40"/>
        <end position="156"/>
    </location>
</feature>
<feature type="compositionally biased region" description="Low complexity" evidence="1">
    <location>
        <begin position="59"/>
        <end position="68"/>
    </location>
</feature>
<dbReference type="EMBL" id="JBBNAE010000003">
    <property type="protein sequence ID" value="KAK9137500.1"/>
    <property type="molecule type" value="Genomic_DNA"/>
</dbReference>
<reference evidence="2 3" key="1">
    <citation type="submission" date="2024-01" db="EMBL/GenBank/DDBJ databases">
        <title>Genome assemblies of Stephania.</title>
        <authorList>
            <person name="Yang L."/>
        </authorList>
    </citation>
    <scope>NUCLEOTIDE SEQUENCE [LARGE SCALE GENOMIC DNA]</scope>
    <source>
        <strain evidence="2">QJT</strain>
        <tissue evidence="2">Leaf</tissue>
    </source>
</reference>
<organism evidence="2 3">
    <name type="scientific">Stephania japonica</name>
    <dbReference type="NCBI Taxonomy" id="461633"/>
    <lineage>
        <taxon>Eukaryota</taxon>
        <taxon>Viridiplantae</taxon>
        <taxon>Streptophyta</taxon>
        <taxon>Embryophyta</taxon>
        <taxon>Tracheophyta</taxon>
        <taxon>Spermatophyta</taxon>
        <taxon>Magnoliopsida</taxon>
        <taxon>Ranunculales</taxon>
        <taxon>Menispermaceae</taxon>
        <taxon>Menispermoideae</taxon>
        <taxon>Cissampelideae</taxon>
        <taxon>Stephania</taxon>
    </lineage>
</organism>
<feature type="compositionally biased region" description="Low complexity" evidence="1">
    <location>
        <begin position="107"/>
        <end position="117"/>
    </location>
</feature>
<dbReference type="AlphaFoldDB" id="A0AAP0PE99"/>
<comment type="caution">
    <text evidence="2">The sequence shown here is derived from an EMBL/GenBank/DDBJ whole genome shotgun (WGS) entry which is preliminary data.</text>
</comment>
<accession>A0AAP0PE99</accession>
<feature type="compositionally biased region" description="Pro residues" evidence="1">
    <location>
        <begin position="69"/>
        <end position="83"/>
    </location>
</feature>
<evidence type="ECO:0000256" key="1">
    <source>
        <dbReference type="SAM" id="MobiDB-lite"/>
    </source>
</evidence>
<feature type="compositionally biased region" description="Polar residues" evidence="1">
    <location>
        <begin position="118"/>
        <end position="128"/>
    </location>
</feature>
<protein>
    <submittedName>
        <fullName evidence="2">Uncharacterized protein</fullName>
    </submittedName>
</protein>
<name>A0AAP0PE99_9MAGN</name>
<feature type="compositionally biased region" description="Low complexity" evidence="1">
    <location>
        <begin position="84"/>
        <end position="99"/>
    </location>
</feature>
<proteinExistence type="predicted"/>
<evidence type="ECO:0000313" key="2">
    <source>
        <dbReference type="EMBL" id="KAK9137500.1"/>
    </source>
</evidence>
<gene>
    <name evidence="2" type="ORF">Sjap_008094</name>
</gene>
<sequence>MGRRNDKRKCVVEACEGESFKKAHKRAEIDRRVIKALLIRDPNAGVRIGASPRPAHLVSASSPGSPRAPSSPPSRAPFVPPSRIPSAAPSSNPSRVPSPSRAPSPAPSQAESVAQASTSLGASQSRESATQHEGRPKKKKKKKKKKRGPTRLRTLTSQTREVVHFNDKGQPIGENYDKVSSYMGTLGRDMVRIIVPDWRLIT</sequence>
<feature type="compositionally biased region" description="Basic residues" evidence="1">
    <location>
        <begin position="135"/>
        <end position="150"/>
    </location>
</feature>
<keyword evidence="3" id="KW-1185">Reference proteome</keyword>
<dbReference type="Proteomes" id="UP001417504">
    <property type="component" value="Unassembled WGS sequence"/>
</dbReference>
<evidence type="ECO:0000313" key="3">
    <source>
        <dbReference type="Proteomes" id="UP001417504"/>
    </source>
</evidence>